<sequence length="97" mass="10741">MLHTINKSPFGNSSFETSSRFLQPGDPILFIEDGVYAVQANNKFSAALNDILKNNPVYALAPDLNARGIEEITAGVKSIEYEGFVELVEKHQVNSWL</sequence>
<name>A0A381NK93_9ZZZZ</name>
<dbReference type="GO" id="GO:1990228">
    <property type="term" value="C:sulfurtransferase complex"/>
    <property type="evidence" value="ECO:0007669"/>
    <property type="project" value="TreeGrafter"/>
</dbReference>
<accession>A0A381NK93</accession>
<dbReference type="PANTHER" id="PTHR37526:SF1">
    <property type="entry name" value="PROTEIN TUSB"/>
    <property type="match status" value="1"/>
</dbReference>
<dbReference type="Pfam" id="PF04077">
    <property type="entry name" value="DsrH"/>
    <property type="match status" value="1"/>
</dbReference>
<dbReference type="InterPro" id="IPR027396">
    <property type="entry name" value="DsrEFH-like"/>
</dbReference>
<dbReference type="NCBIfam" id="TIGR03011">
    <property type="entry name" value="sulf_tusB_dsrH"/>
    <property type="match status" value="1"/>
</dbReference>
<dbReference type="SUPFAM" id="SSF75169">
    <property type="entry name" value="DsrEFH-like"/>
    <property type="match status" value="1"/>
</dbReference>
<dbReference type="AlphaFoldDB" id="A0A381NK93"/>
<dbReference type="InterPro" id="IPR007215">
    <property type="entry name" value="Sulphur_relay_TusB/DsrH"/>
</dbReference>
<proteinExistence type="predicted"/>
<dbReference type="EMBL" id="UINC01000377">
    <property type="protein sequence ID" value="SUZ54268.1"/>
    <property type="molecule type" value="Genomic_DNA"/>
</dbReference>
<reference evidence="1" key="1">
    <citation type="submission" date="2018-05" db="EMBL/GenBank/DDBJ databases">
        <authorList>
            <person name="Lanie J.A."/>
            <person name="Ng W.-L."/>
            <person name="Kazmierczak K.M."/>
            <person name="Andrzejewski T.M."/>
            <person name="Davidsen T.M."/>
            <person name="Wayne K.J."/>
            <person name="Tettelin H."/>
            <person name="Glass J.I."/>
            <person name="Rusch D."/>
            <person name="Podicherti R."/>
            <person name="Tsui H.-C.T."/>
            <person name="Winkler M.E."/>
        </authorList>
    </citation>
    <scope>NUCLEOTIDE SEQUENCE</scope>
</reference>
<organism evidence="1">
    <name type="scientific">marine metagenome</name>
    <dbReference type="NCBI Taxonomy" id="408172"/>
    <lineage>
        <taxon>unclassified sequences</taxon>
        <taxon>metagenomes</taxon>
        <taxon>ecological metagenomes</taxon>
    </lineage>
</organism>
<dbReference type="Gene3D" id="3.40.1260.10">
    <property type="entry name" value="DsrEFH-like"/>
    <property type="match status" value="1"/>
</dbReference>
<dbReference type="PANTHER" id="PTHR37526">
    <property type="entry name" value="PROTEIN TUSB"/>
    <property type="match status" value="1"/>
</dbReference>
<evidence type="ECO:0008006" key="2">
    <source>
        <dbReference type="Google" id="ProtNLM"/>
    </source>
</evidence>
<protein>
    <recommendedName>
        <fullName evidence="2">Sulfurtransferase complex subunit TusB</fullName>
    </recommendedName>
</protein>
<evidence type="ECO:0000313" key="1">
    <source>
        <dbReference type="EMBL" id="SUZ54268.1"/>
    </source>
</evidence>
<gene>
    <name evidence="1" type="ORF">METZ01_LOCUS7122</name>
</gene>
<dbReference type="GO" id="GO:0002143">
    <property type="term" value="P:tRNA wobble position uridine thiolation"/>
    <property type="evidence" value="ECO:0007669"/>
    <property type="project" value="InterPro"/>
</dbReference>